<accession>A0A0A0BGF4</accession>
<dbReference type="RefSeq" id="WP_036314837.1">
    <property type="nucleotide sequence ID" value="NZ_JRQD01000005.1"/>
</dbReference>
<gene>
    <name evidence="2" type="ORF">LP43_2047</name>
</gene>
<reference evidence="2 3" key="1">
    <citation type="submission" date="2014-09" db="EMBL/GenBank/DDBJ databases">
        <authorList>
            <person name="Grob C."/>
            <person name="Taubert M."/>
            <person name="Howat A.M."/>
            <person name="Burns O.J."/>
            <person name="Dixon J.L."/>
            <person name="Chen Y."/>
            <person name="Murrell J.C."/>
        </authorList>
    </citation>
    <scope>NUCLEOTIDE SEQUENCE [LARGE SCALE GENOMIC DNA]</scope>
    <source>
        <strain evidence="2">L4</strain>
    </source>
</reference>
<comment type="caution">
    <text evidence="2">The sequence shown here is derived from an EMBL/GenBank/DDBJ whole genome shotgun (WGS) entry which is preliminary data.</text>
</comment>
<sequence length="351" mass="39464">MHRLIFSLILLSLTCGSYAAEVNNLYHAQLPIDSRDEQKRDQLTPALLKQVIVKVVGNSSEVEKADLTAVLDKATTLVQQYEYHRTNVVQADLTQPDQLVLKQRFDADGVNKAIRDLGLPVWGRVRPDILAWVALKQDGKQTLLGLENSETKLIQPLNEAAEQRGLPILLPLMDLHDLSQVSFDAVWQQDNAVVQAASLRYGADILLLAQVNLDNGNATIEWQALIDGDIKRWQSQGQLPDAFKHGIGELADVLANRFSQTIDTNQAVQRLQMNISDVMDYGDFTRLMTYLRQLDYITDIRVMNLNEQKLDLDIAFNGNLQVLQRTLAVGRMLTEETSFDSNGAKSYRLLP</sequence>
<feature type="chain" id="PRO_5001967201" description="DUF2066 domain-containing protein" evidence="1">
    <location>
        <begin position="20"/>
        <end position="351"/>
    </location>
</feature>
<dbReference type="STRING" id="392484.LP43_2047"/>
<dbReference type="InterPro" id="IPR018642">
    <property type="entry name" value="DUF2066"/>
</dbReference>
<evidence type="ECO:0000313" key="2">
    <source>
        <dbReference type="EMBL" id="KGM06174.1"/>
    </source>
</evidence>
<proteinExistence type="predicted"/>
<dbReference type="Pfam" id="PF09839">
    <property type="entry name" value="DUF2066"/>
    <property type="match status" value="1"/>
</dbReference>
<dbReference type="AlphaFoldDB" id="A0A0A0BGF4"/>
<evidence type="ECO:0000256" key="1">
    <source>
        <dbReference type="SAM" id="SignalP"/>
    </source>
</evidence>
<evidence type="ECO:0000313" key="3">
    <source>
        <dbReference type="Proteomes" id="UP000029999"/>
    </source>
</evidence>
<dbReference type="Proteomes" id="UP000029999">
    <property type="component" value="Unassembled WGS sequence"/>
</dbReference>
<dbReference type="EMBL" id="JRQD01000005">
    <property type="protein sequence ID" value="KGM06174.1"/>
    <property type="molecule type" value="Genomic_DNA"/>
</dbReference>
<keyword evidence="1" id="KW-0732">Signal</keyword>
<protein>
    <recommendedName>
        <fullName evidence="4">DUF2066 domain-containing protein</fullName>
    </recommendedName>
</protein>
<feature type="signal peptide" evidence="1">
    <location>
        <begin position="1"/>
        <end position="19"/>
    </location>
</feature>
<name>A0A0A0BGF4_9GAMM</name>
<organism evidence="2 3">
    <name type="scientific">Methylophaga thiooxydans</name>
    <dbReference type="NCBI Taxonomy" id="392484"/>
    <lineage>
        <taxon>Bacteria</taxon>
        <taxon>Pseudomonadati</taxon>
        <taxon>Pseudomonadota</taxon>
        <taxon>Gammaproteobacteria</taxon>
        <taxon>Thiotrichales</taxon>
        <taxon>Piscirickettsiaceae</taxon>
        <taxon>Methylophaga</taxon>
    </lineage>
</organism>
<evidence type="ECO:0008006" key="4">
    <source>
        <dbReference type="Google" id="ProtNLM"/>
    </source>
</evidence>